<evidence type="ECO:0000313" key="9">
    <source>
        <dbReference type="EMBL" id="RAI78044.1"/>
    </source>
</evidence>
<accession>A0A327NW25</accession>
<dbReference type="PANTHER" id="PTHR43409:SF7">
    <property type="entry name" value="BLL1977 PROTEIN"/>
    <property type="match status" value="1"/>
</dbReference>
<dbReference type="InterPro" id="IPR058240">
    <property type="entry name" value="rSAM_sf"/>
</dbReference>
<evidence type="ECO:0000256" key="5">
    <source>
        <dbReference type="ARBA" id="ARBA00022723"/>
    </source>
</evidence>
<protein>
    <submittedName>
        <fullName evidence="9">Radical SAM protein</fullName>
    </submittedName>
</protein>
<dbReference type="InterPro" id="IPR051198">
    <property type="entry name" value="BchE-like"/>
</dbReference>
<comment type="cofactor">
    <cofactor evidence="1">
        <name>[4Fe-4S] cluster</name>
        <dbReference type="ChEBI" id="CHEBI:49883"/>
    </cofactor>
</comment>
<dbReference type="GO" id="GO:0003824">
    <property type="term" value="F:catalytic activity"/>
    <property type="evidence" value="ECO:0007669"/>
    <property type="project" value="InterPro"/>
</dbReference>
<dbReference type="EMBL" id="QLII01000001">
    <property type="protein sequence ID" value="RAI78044.1"/>
    <property type="molecule type" value="Genomic_DNA"/>
</dbReference>
<dbReference type="InterPro" id="IPR034466">
    <property type="entry name" value="Methyltransferase_Class_B"/>
</dbReference>
<evidence type="ECO:0000256" key="2">
    <source>
        <dbReference type="ARBA" id="ARBA00022603"/>
    </source>
</evidence>
<keyword evidence="6" id="KW-0408">Iron</keyword>
<keyword evidence="2" id="KW-0489">Methyltransferase</keyword>
<keyword evidence="7" id="KW-0411">Iron-sulfur</keyword>
<evidence type="ECO:0000256" key="3">
    <source>
        <dbReference type="ARBA" id="ARBA00022679"/>
    </source>
</evidence>
<dbReference type="Gene3D" id="3.80.30.20">
    <property type="entry name" value="tm_1862 like domain"/>
    <property type="match status" value="1"/>
</dbReference>
<evidence type="ECO:0000259" key="8">
    <source>
        <dbReference type="PROSITE" id="PS51918"/>
    </source>
</evidence>
<dbReference type="SFLD" id="SFLDS00029">
    <property type="entry name" value="Radical_SAM"/>
    <property type="match status" value="1"/>
</dbReference>
<keyword evidence="5" id="KW-0479">Metal-binding</keyword>
<dbReference type="GO" id="GO:0046872">
    <property type="term" value="F:metal ion binding"/>
    <property type="evidence" value="ECO:0007669"/>
    <property type="project" value="UniProtKB-KW"/>
</dbReference>
<dbReference type="PANTHER" id="PTHR43409">
    <property type="entry name" value="ANAEROBIC MAGNESIUM-PROTOPORPHYRIN IX MONOMETHYL ESTER CYCLASE-RELATED"/>
    <property type="match status" value="1"/>
</dbReference>
<dbReference type="InterPro" id="IPR023404">
    <property type="entry name" value="rSAM_horseshoe"/>
</dbReference>
<dbReference type="SUPFAM" id="SSF102114">
    <property type="entry name" value="Radical SAM enzymes"/>
    <property type="match status" value="1"/>
</dbReference>
<evidence type="ECO:0000256" key="4">
    <source>
        <dbReference type="ARBA" id="ARBA00022691"/>
    </source>
</evidence>
<dbReference type="Pfam" id="PF04055">
    <property type="entry name" value="Radical_SAM"/>
    <property type="match status" value="1"/>
</dbReference>
<keyword evidence="4" id="KW-0949">S-adenosyl-L-methionine</keyword>
<dbReference type="GO" id="GO:0051539">
    <property type="term" value="F:4 iron, 4 sulfur cluster binding"/>
    <property type="evidence" value="ECO:0007669"/>
    <property type="project" value="UniProtKB-KW"/>
</dbReference>
<keyword evidence="10" id="KW-1185">Reference proteome</keyword>
<dbReference type="InterPro" id="IPR007197">
    <property type="entry name" value="rSAM"/>
</dbReference>
<feature type="domain" description="Radical SAM core" evidence="8">
    <location>
        <begin position="198"/>
        <end position="420"/>
    </location>
</feature>
<reference evidence="9 10" key="1">
    <citation type="submission" date="2018-06" db="EMBL/GenBank/DDBJ databases">
        <title>Spirosoma sp. HMF3257 Genome sequencing and assembly.</title>
        <authorList>
            <person name="Kang H."/>
            <person name="Cha I."/>
            <person name="Kim H."/>
            <person name="Kang J."/>
            <person name="Joh K."/>
        </authorList>
    </citation>
    <scope>NUCLEOTIDE SEQUENCE [LARGE SCALE GENOMIC DNA]</scope>
    <source>
        <strain evidence="9 10">HMF3257</strain>
    </source>
</reference>
<evidence type="ECO:0000256" key="6">
    <source>
        <dbReference type="ARBA" id="ARBA00023004"/>
    </source>
</evidence>
<comment type="caution">
    <text evidence="9">The sequence shown here is derived from an EMBL/GenBank/DDBJ whole genome shotgun (WGS) entry which is preliminary data.</text>
</comment>
<dbReference type="SFLD" id="SFLDG01082">
    <property type="entry name" value="B12-binding_domain_containing"/>
    <property type="match status" value="1"/>
</dbReference>
<dbReference type="SFLD" id="SFLDG01123">
    <property type="entry name" value="methyltransferase_(Class_B)"/>
    <property type="match status" value="1"/>
</dbReference>
<name>A0A327NW25_9BACT</name>
<dbReference type="OrthoDB" id="9801424at2"/>
<evidence type="ECO:0000256" key="7">
    <source>
        <dbReference type="ARBA" id="ARBA00023014"/>
    </source>
</evidence>
<sequence length="483" mass="55687">MKPRLLFSNTYFYRFDSKQWKTQKPYPPYGTILAASIMRELGFEVSLFDTNLSKSPLDINVKLQDYRPDYLIIFDDNFNYLSKMCLTVMREACFELIRLGKASGCKVLINSADATDHFDKYLHHGADVVLLGEAEETLKQVLNNGLANLEDINGIAFIKADLITQTKKANSLEPFSAYPLPAWDLVNLDDYQKIWQKSHGYFSLNIVTTRGCPFKCNWCAKPIYGNRYKSRSPQDVANELRFLMQQGATHFWVCDDIFGLKSGWVNEFKKILQESNLNPKLKIQSRADLLVKDNAIQDLVDAGLDEVWIGAESGSQRILDAMDKGITLYEIENSTQLLRAKGVKVAFFYYNTDLGEQWEDIQKTLSMVKKLLPFDLGISVSYPLPGTVFYEKVKSQLQSKQNWKNSNDLDMMYKGTFSPNFYRHLHIYTHRVYRKELALKNFPHASIKTILKIPYLWVREQISAKKMAILLNQENSNSKIQIN</sequence>
<dbReference type="GO" id="GO:0005829">
    <property type="term" value="C:cytosol"/>
    <property type="evidence" value="ECO:0007669"/>
    <property type="project" value="TreeGrafter"/>
</dbReference>
<dbReference type="SMART" id="SM00729">
    <property type="entry name" value="Elp3"/>
    <property type="match status" value="1"/>
</dbReference>
<evidence type="ECO:0000256" key="1">
    <source>
        <dbReference type="ARBA" id="ARBA00001966"/>
    </source>
</evidence>
<evidence type="ECO:0000313" key="10">
    <source>
        <dbReference type="Proteomes" id="UP000249016"/>
    </source>
</evidence>
<dbReference type="PROSITE" id="PS51918">
    <property type="entry name" value="RADICAL_SAM"/>
    <property type="match status" value="1"/>
</dbReference>
<dbReference type="Proteomes" id="UP000249016">
    <property type="component" value="Unassembled WGS sequence"/>
</dbReference>
<dbReference type="AlphaFoldDB" id="A0A327NW25"/>
<keyword evidence="3" id="KW-0808">Transferase</keyword>
<dbReference type="RefSeq" id="WP_111349361.1">
    <property type="nucleotide sequence ID" value="NZ_QLII01000001.1"/>
</dbReference>
<organism evidence="9 10">
    <name type="scientific">Spirosoma telluris</name>
    <dbReference type="NCBI Taxonomy" id="2183553"/>
    <lineage>
        <taxon>Bacteria</taxon>
        <taxon>Pseudomonadati</taxon>
        <taxon>Bacteroidota</taxon>
        <taxon>Cytophagia</taxon>
        <taxon>Cytophagales</taxon>
        <taxon>Cytophagaceae</taxon>
        <taxon>Spirosoma</taxon>
    </lineage>
</organism>
<proteinExistence type="predicted"/>
<gene>
    <name evidence="9" type="ORF">HMF3257_35230</name>
</gene>
<dbReference type="InterPro" id="IPR006638">
    <property type="entry name" value="Elp3/MiaA/NifB-like_rSAM"/>
</dbReference>